<dbReference type="InterPro" id="IPR027417">
    <property type="entry name" value="P-loop_NTPase"/>
</dbReference>
<dbReference type="GO" id="GO:0005524">
    <property type="term" value="F:ATP binding"/>
    <property type="evidence" value="ECO:0007669"/>
    <property type="project" value="UniProtKB-KW"/>
</dbReference>
<proteinExistence type="predicted"/>
<evidence type="ECO:0000313" key="3">
    <source>
        <dbReference type="Proteomes" id="UP000221222"/>
    </source>
</evidence>
<dbReference type="InterPro" id="IPR052026">
    <property type="entry name" value="ExeA_AAA_ATPase_DNA-bind"/>
</dbReference>
<dbReference type="Proteomes" id="UP000262712">
    <property type="component" value="Chromosome"/>
</dbReference>
<evidence type="ECO:0000313" key="1">
    <source>
        <dbReference type="EMBL" id="AXX93618.1"/>
    </source>
</evidence>
<dbReference type="EMBL" id="CP032098">
    <property type="protein sequence ID" value="AXX93618.1"/>
    <property type="molecule type" value="Genomic_DNA"/>
</dbReference>
<dbReference type="PANTHER" id="PTHR35894:SF1">
    <property type="entry name" value="PHOSPHORIBULOKINASE _ URIDINE KINASE FAMILY"/>
    <property type="match status" value="1"/>
</dbReference>
<keyword evidence="3" id="KW-1185">Reference proteome</keyword>
<keyword evidence="1" id="KW-0547">Nucleotide-binding</keyword>
<sequence>MNENLSSQLQKYLDLSDEERIFFIQKDKWIDYPEANKILTKIEDIYKAPKSIRSRGMLLYGDSNNGKTAILKRFYKKFSKDEYFDEDGDLIHLMPIVYVIAEASSDESVMFTEILSSMNVPVNHKEKVTKKKEEAVYYLNLMQTKLIIIDEIQNVLHGPHNKMAQLITSLKTLNNKTGIPIILAGTQDAMSAISIDNQTKSRFKPYELPLWNNDENFLRFVATIEAMLPLKKASNIYKNYELLTYIHGLSNGCIGEVINILKDAAIYAIRTKTEKISKKEIKESL</sequence>
<evidence type="ECO:0000313" key="2">
    <source>
        <dbReference type="EMBL" id="PHO17325.1"/>
    </source>
</evidence>
<accession>A0A2G1DFR0</accession>
<reference evidence="2 3" key="1">
    <citation type="submission" date="2017-09" db="EMBL/GenBank/DDBJ databases">
        <title>Arcobacter canalis sp. nov., a new species isolated from a water canal contaminated with urban sewage.</title>
        <authorList>
            <person name="Perez-Cataluna A."/>
            <person name="Salas-Masso N."/>
            <person name="Figueras M.J."/>
        </authorList>
    </citation>
    <scope>NUCLEOTIDE SEQUENCE [LARGE SCALE GENOMIC DNA]</scope>
    <source>
        <strain evidence="2 3">F98-3</strain>
    </source>
</reference>
<organism evidence="2 3">
    <name type="scientific">Malaciobacter molluscorum LMG 25693</name>
    <dbReference type="NCBI Taxonomy" id="870501"/>
    <lineage>
        <taxon>Bacteria</taxon>
        <taxon>Pseudomonadati</taxon>
        <taxon>Campylobacterota</taxon>
        <taxon>Epsilonproteobacteria</taxon>
        <taxon>Campylobacterales</taxon>
        <taxon>Arcobacteraceae</taxon>
        <taxon>Malaciobacter</taxon>
    </lineage>
</organism>
<dbReference type="SUPFAM" id="SSF52540">
    <property type="entry name" value="P-loop containing nucleoside triphosphate hydrolases"/>
    <property type="match status" value="1"/>
</dbReference>
<name>A0A2G1DFR0_9BACT</name>
<dbReference type="Pfam" id="PF05621">
    <property type="entry name" value="TniB"/>
    <property type="match status" value="1"/>
</dbReference>
<evidence type="ECO:0000313" key="4">
    <source>
        <dbReference type="Proteomes" id="UP000262712"/>
    </source>
</evidence>
<gene>
    <name evidence="1" type="ORF">AMOL_2680</name>
    <name evidence="2" type="ORF">CPU12_10955</name>
</gene>
<dbReference type="AlphaFoldDB" id="A0A2G1DFR0"/>
<dbReference type="RefSeq" id="WP_099343163.1">
    <property type="nucleotide sequence ID" value="NZ_CP032098.1"/>
</dbReference>
<dbReference type="InterPro" id="IPR008868">
    <property type="entry name" value="TniB"/>
</dbReference>
<keyword evidence="1" id="KW-0067">ATP-binding</keyword>
<dbReference type="PANTHER" id="PTHR35894">
    <property type="entry name" value="GENERAL SECRETION PATHWAY PROTEIN A-RELATED"/>
    <property type="match status" value="1"/>
</dbReference>
<dbReference type="EMBL" id="NXFY01000019">
    <property type="protein sequence ID" value="PHO17325.1"/>
    <property type="molecule type" value="Genomic_DNA"/>
</dbReference>
<protein>
    <submittedName>
        <fullName evidence="1">Transposition-related ATP-binding protein TniB</fullName>
    </submittedName>
</protein>
<dbReference type="Proteomes" id="UP000221222">
    <property type="component" value="Unassembled WGS sequence"/>
</dbReference>
<reference evidence="1 4" key="2">
    <citation type="submission" date="2018-08" db="EMBL/GenBank/DDBJ databases">
        <title>Complete genome of the Arcobacter molluscorum type strain LMG 25693.</title>
        <authorList>
            <person name="Miller W.G."/>
            <person name="Yee E."/>
            <person name="Bono J.L."/>
        </authorList>
    </citation>
    <scope>NUCLEOTIDE SEQUENCE [LARGE SCALE GENOMIC DNA]</scope>
    <source>
        <strain evidence="1 4">CECT 7696</strain>
    </source>
</reference>
<dbReference type="Gene3D" id="3.40.50.300">
    <property type="entry name" value="P-loop containing nucleotide triphosphate hydrolases"/>
    <property type="match status" value="1"/>
</dbReference>
<dbReference type="KEGG" id="amol:AMOL_2680"/>